<dbReference type="InterPro" id="IPR001482">
    <property type="entry name" value="T2SS/T4SS_dom"/>
</dbReference>
<dbReference type="Pfam" id="PF00437">
    <property type="entry name" value="T2SSE"/>
    <property type="match status" value="1"/>
</dbReference>
<evidence type="ECO:0000313" key="3">
    <source>
        <dbReference type="EMBL" id="MDY5140275.1"/>
    </source>
</evidence>
<dbReference type="GO" id="GO:0016887">
    <property type="term" value="F:ATP hydrolysis activity"/>
    <property type="evidence" value="ECO:0007669"/>
    <property type="project" value="InterPro"/>
</dbReference>
<dbReference type="InterPro" id="IPR022399">
    <property type="entry name" value="TadA-like_ATPase"/>
</dbReference>
<dbReference type="Proteomes" id="UP001284901">
    <property type="component" value="Unassembled WGS sequence"/>
</dbReference>
<dbReference type="CDD" id="cd01130">
    <property type="entry name" value="VirB11-like_ATPase"/>
    <property type="match status" value="1"/>
</dbReference>
<evidence type="ECO:0000256" key="1">
    <source>
        <dbReference type="ARBA" id="ARBA00006611"/>
    </source>
</evidence>
<dbReference type="Proteomes" id="UP001288320">
    <property type="component" value="Unassembled WGS sequence"/>
</dbReference>
<dbReference type="RefSeq" id="WP_234984451.1">
    <property type="nucleotide sequence ID" value="NZ_CAUPFC010000005.1"/>
</dbReference>
<dbReference type="EMBL" id="JAWNFY010000012">
    <property type="protein sequence ID" value="MDY5146430.1"/>
    <property type="molecule type" value="Genomic_DNA"/>
</dbReference>
<dbReference type="InterPro" id="IPR050921">
    <property type="entry name" value="T4SS_GSP_E_ATPase"/>
</dbReference>
<dbReference type="AlphaFoldDB" id="A0AAW9HHE8"/>
<dbReference type="PANTHER" id="PTHR30486:SF6">
    <property type="entry name" value="TYPE IV PILUS RETRACTATION ATPASE PILT"/>
    <property type="match status" value="1"/>
</dbReference>
<feature type="domain" description="Bacterial type II secretion system protein E" evidence="2">
    <location>
        <begin position="93"/>
        <end position="353"/>
    </location>
</feature>
<evidence type="ECO:0000259" key="2">
    <source>
        <dbReference type="Pfam" id="PF00437"/>
    </source>
</evidence>
<keyword evidence="5" id="KW-1185">Reference proteome</keyword>
<dbReference type="PANTHER" id="PTHR30486">
    <property type="entry name" value="TWITCHING MOTILITY PROTEIN PILT"/>
    <property type="match status" value="1"/>
</dbReference>
<dbReference type="GeneID" id="92812967"/>
<evidence type="ECO:0000313" key="4">
    <source>
        <dbReference type="EMBL" id="MDY5146430.1"/>
    </source>
</evidence>
<evidence type="ECO:0000313" key="5">
    <source>
        <dbReference type="Proteomes" id="UP001284901"/>
    </source>
</evidence>
<gene>
    <name evidence="3" type="ORF">R6G74_02935</name>
    <name evidence="4" type="ORF">R6P33_05250</name>
</gene>
<accession>A0AAW9HHE8</accession>
<dbReference type="SUPFAM" id="SSF52540">
    <property type="entry name" value="P-loop containing nucleoside triphosphate hydrolases"/>
    <property type="match status" value="1"/>
</dbReference>
<comment type="similarity">
    <text evidence="1">Belongs to the GSP E family.</text>
</comment>
<reference evidence="3 5" key="1">
    <citation type="submission" date="2023-10" db="EMBL/GenBank/DDBJ databases">
        <title>Whole Genome based description of the genera Actinobaculum and Actinotignum reveals a complex phylogenetic relationship within the species included in the genus Actinotignum.</title>
        <authorList>
            <person name="Jensen C.S."/>
            <person name="Dargis R."/>
            <person name="Kemp M."/>
            <person name="Christensen J.J."/>
        </authorList>
    </citation>
    <scope>NUCLEOTIDE SEQUENCE</scope>
    <source>
        <strain evidence="4 5">SLA_B089</strain>
        <strain evidence="3">SLA_B245</strain>
    </source>
</reference>
<sequence length="420" mass="44007">MDSPRELGVLRARGVLAGARGKLAGARADEIRNRGGVARNRGDLARTRRELARGVSVPGVLYAVAPHAIEIKHVLGAARDINAVARGWGPHLRRVIEDPTVTDILINGGTGVWLDRGTGLERDEALSALLSDAGEVRALAVRLAASAGQRLDDAAPIADGTFSNGTRLHAVLAPLAAEGAAISLRTQRARTFTLAELEAAGTFPAALTPVLTALVERRANVMVAGATGSGKTTLLASLLSCVPATERLIIIEEAAELRPAHPHVLHLQIRRPNVEGHGEITMSQLVRAALRMRPDRIVVGECRGEEVREVLTALNTGHEGGWATIHANSARDVPARLVALGALAGMSAAVVAAQAVAALDAIISIERHGPTRRITHVAILHSRNGELEAPDALTISADGTIRAGPGWATLGPRLGLEGTW</sequence>
<dbReference type="Gene3D" id="3.30.450.90">
    <property type="match status" value="1"/>
</dbReference>
<dbReference type="Gene3D" id="3.40.50.300">
    <property type="entry name" value="P-loop containing nucleotide triphosphate hydrolases"/>
    <property type="match status" value="1"/>
</dbReference>
<dbReference type="InterPro" id="IPR027417">
    <property type="entry name" value="P-loop_NTPase"/>
</dbReference>
<name>A0AAW9HHE8_9ACTO</name>
<dbReference type="NCBIfam" id="TIGR03819">
    <property type="entry name" value="heli_sec_ATPase"/>
    <property type="match status" value="1"/>
</dbReference>
<protein>
    <submittedName>
        <fullName evidence="3">TadA family conjugal transfer-associated ATPase</fullName>
    </submittedName>
</protein>
<comment type="caution">
    <text evidence="3">The sequence shown here is derived from an EMBL/GenBank/DDBJ whole genome shotgun (WGS) entry which is preliminary data.</text>
</comment>
<dbReference type="EMBL" id="JAWNFV010000004">
    <property type="protein sequence ID" value="MDY5140275.1"/>
    <property type="molecule type" value="Genomic_DNA"/>
</dbReference>
<evidence type="ECO:0000313" key="6">
    <source>
        <dbReference type="Proteomes" id="UP001288320"/>
    </source>
</evidence>
<proteinExistence type="inferred from homology"/>
<organism evidence="3 6">
    <name type="scientific">Actinotignum timonense</name>
    <dbReference type="NCBI Taxonomy" id="1870995"/>
    <lineage>
        <taxon>Bacteria</taxon>
        <taxon>Bacillati</taxon>
        <taxon>Actinomycetota</taxon>
        <taxon>Actinomycetes</taxon>
        <taxon>Actinomycetales</taxon>
        <taxon>Actinomycetaceae</taxon>
        <taxon>Actinotignum</taxon>
    </lineage>
</organism>